<reference evidence="5 6" key="1">
    <citation type="journal article" date="2013" name="Stand. Genomic Sci.">
        <title>Genomic Encyclopedia of Type Strains, Phase I: The one thousand microbial genomes (KMG-I) project.</title>
        <authorList>
            <person name="Kyrpides N.C."/>
            <person name="Woyke T."/>
            <person name="Eisen J.A."/>
            <person name="Garrity G."/>
            <person name="Lilburn T.G."/>
            <person name="Beck B.J."/>
            <person name="Whitman W.B."/>
            <person name="Hugenholtz P."/>
            <person name="Klenk H.P."/>
        </authorList>
    </citation>
    <scope>NUCLEOTIDE SEQUENCE [LARGE SCALE GENOMIC DNA]</scope>
    <source>
        <strain evidence="5 6">DSM 45044</strain>
    </source>
</reference>
<dbReference type="InterPro" id="IPR045981">
    <property type="entry name" value="DUF5937"/>
</dbReference>
<dbReference type="InterPro" id="IPR001845">
    <property type="entry name" value="HTH_ArsR_DNA-bd_dom"/>
</dbReference>
<keyword evidence="1" id="KW-0805">Transcription regulation</keyword>
<dbReference type="EMBL" id="VLLL01000005">
    <property type="protein sequence ID" value="TWJ16353.1"/>
    <property type="molecule type" value="Genomic_DNA"/>
</dbReference>
<dbReference type="GO" id="GO:0003677">
    <property type="term" value="F:DNA binding"/>
    <property type="evidence" value="ECO:0007669"/>
    <property type="project" value="UniProtKB-KW"/>
</dbReference>
<feature type="domain" description="HTH arsR-type" evidence="4">
    <location>
        <begin position="240"/>
        <end position="324"/>
    </location>
</feature>
<dbReference type="InterPro" id="IPR036390">
    <property type="entry name" value="WH_DNA-bd_sf"/>
</dbReference>
<evidence type="ECO:0000259" key="4">
    <source>
        <dbReference type="PROSITE" id="PS50987"/>
    </source>
</evidence>
<keyword evidence="2" id="KW-0238">DNA-binding</keyword>
<dbReference type="SMART" id="SM00418">
    <property type="entry name" value="HTH_ARSR"/>
    <property type="match status" value="1"/>
</dbReference>
<evidence type="ECO:0000256" key="3">
    <source>
        <dbReference type="ARBA" id="ARBA00023163"/>
    </source>
</evidence>
<evidence type="ECO:0000256" key="2">
    <source>
        <dbReference type="ARBA" id="ARBA00023125"/>
    </source>
</evidence>
<dbReference type="InterPro" id="IPR036388">
    <property type="entry name" value="WH-like_DNA-bd_sf"/>
</dbReference>
<dbReference type="PROSITE" id="PS50987">
    <property type="entry name" value="HTH_ARSR_2"/>
    <property type="match status" value="1"/>
</dbReference>
<accession>A0A562VEP0</accession>
<dbReference type="SUPFAM" id="SSF46785">
    <property type="entry name" value="Winged helix' DNA-binding domain"/>
    <property type="match status" value="1"/>
</dbReference>
<dbReference type="AlphaFoldDB" id="A0A562VEP0"/>
<keyword evidence="6" id="KW-1185">Reference proteome</keyword>
<keyword evidence="3" id="KW-0804">Transcription</keyword>
<evidence type="ECO:0000313" key="5">
    <source>
        <dbReference type="EMBL" id="TWJ16353.1"/>
    </source>
</evidence>
<protein>
    <submittedName>
        <fullName evidence="5">Regulatory ArsR family protein</fullName>
    </submittedName>
</protein>
<proteinExistence type="predicted"/>
<evidence type="ECO:0000313" key="6">
    <source>
        <dbReference type="Proteomes" id="UP000321617"/>
    </source>
</evidence>
<dbReference type="PANTHER" id="PTHR43132">
    <property type="entry name" value="ARSENICAL RESISTANCE OPERON REPRESSOR ARSR-RELATED"/>
    <property type="match status" value="1"/>
</dbReference>
<dbReference type="InterPro" id="IPR011991">
    <property type="entry name" value="ArsR-like_HTH"/>
</dbReference>
<dbReference type="Proteomes" id="UP000321617">
    <property type="component" value="Unassembled WGS sequence"/>
</dbReference>
<dbReference type="Pfam" id="PF19361">
    <property type="entry name" value="DUF5937"/>
    <property type="match status" value="1"/>
</dbReference>
<dbReference type="CDD" id="cd00090">
    <property type="entry name" value="HTH_ARSR"/>
    <property type="match status" value="1"/>
</dbReference>
<name>A0A562VEP0_9ACTN</name>
<comment type="caution">
    <text evidence="5">The sequence shown here is derived from an EMBL/GenBank/DDBJ whole genome shotgun (WGS) entry which is preliminary data.</text>
</comment>
<organism evidence="5 6">
    <name type="scientific">Stackebrandtia albiflava</name>
    <dbReference type="NCBI Taxonomy" id="406432"/>
    <lineage>
        <taxon>Bacteria</taxon>
        <taxon>Bacillati</taxon>
        <taxon>Actinomycetota</taxon>
        <taxon>Actinomycetes</taxon>
        <taxon>Glycomycetales</taxon>
        <taxon>Glycomycetaceae</taxon>
        <taxon>Stackebrandtia</taxon>
    </lineage>
</organism>
<dbReference type="PANTHER" id="PTHR43132:SF6">
    <property type="entry name" value="HTH-TYPE TRANSCRIPTIONAL REPRESSOR CZRA"/>
    <property type="match status" value="1"/>
</dbReference>
<dbReference type="InterPro" id="IPR051011">
    <property type="entry name" value="Metal_resp_trans_reg"/>
</dbReference>
<dbReference type="GO" id="GO:0003700">
    <property type="term" value="F:DNA-binding transcription factor activity"/>
    <property type="evidence" value="ECO:0007669"/>
    <property type="project" value="InterPro"/>
</dbReference>
<evidence type="ECO:0000256" key="1">
    <source>
        <dbReference type="ARBA" id="ARBA00023015"/>
    </source>
</evidence>
<dbReference type="Gene3D" id="1.10.10.10">
    <property type="entry name" value="Winged helix-like DNA-binding domain superfamily/Winged helix DNA-binding domain"/>
    <property type="match status" value="1"/>
</dbReference>
<gene>
    <name evidence="5" type="ORF">LX16_2082</name>
</gene>
<dbReference type="RefSeq" id="WP_211354380.1">
    <property type="nucleotide sequence ID" value="NZ_BAABIJ010000001.1"/>
</dbReference>
<sequence>MIELEMSADDVAVTRLARSPLWEVVGSLRVLKEPRSHPDHAWWVSHTVPRLRAADLDLGLLSDLVPVPGRVLPAFLAPPPAVTGPDIGMELAGLAAMDPERIRDGVDMLPGEPTHRLKALRDDPARVLPDLVDAVRRYWDVALAPHWPRIRTVCDADVTYRARRLAEGGAVRLFAGLSDKVSWNDGRLTIRSTFRRRIALEGRGLLLVPSVFVGDGVFSVVNRPWQPTVRYPARGLGLLWSTAPPPVVPAALAEVIGRSRAAILAALVHPRSTGDLALQCDLSNGAVSQHLGLLHAAGLVSRHRDGRFVLYTRTDAAEALLAAA</sequence>